<dbReference type="RefSeq" id="WP_274112393.1">
    <property type="nucleotide sequence ID" value="NZ_JAPCKI010000011.1"/>
</dbReference>
<proteinExistence type="inferred from homology"/>
<accession>A0ABT5S0V5</accession>
<dbReference type="InterPro" id="IPR036291">
    <property type="entry name" value="NAD(P)-bd_dom_sf"/>
</dbReference>
<evidence type="ECO:0000256" key="2">
    <source>
        <dbReference type="RuleBase" id="RU000363"/>
    </source>
</evidence>
<protein>
    <submittedName>
        <fullName evidence="3">SDR family oxidoreductase</fullName>
    </submittedName>
</protein>
<keyword evidence="4" id="KW-1185">Reference proteome</keyword>
<dbReference type="EMBL" id="JAPCKI010000011">
    <property type="protein sequence ID" value="MDD2179290.1"/>
    <property type="molecule type" value="Genomic_DNA"/>
</dbReference>
<dbReference type="SUPFAM" id="SSF51735">
    <property type="entry name" value="NAD(P)-binding Rossmann-fold domains"/>
    <property type="match status" value="1"/>
</dbReference>
<evidence type="ECO:0000256" key="1">
    <source>
        <dbReference type="ARBA" id="ARBA00006484"/>
    </source>
</evidence>
<comment type="caution">
    <text evidence="3">The sequence shown here is derived from an EMBL/GenBank/DDBJ whole genome shotgun (WGS) entry which is preliminary data.</text>
</comment>
<name>A0ABT5S0V5_9BURK</name>
<dbReference type="PRINTS" id="PR00081">
    <property type="entry name" value="GDHRDH"/>
</dbReference>
<dbReference type="InterPro" id="IPR002347">
    <property type="entry name" value="SDR_fam"/>
</dbReference>
<evidence type="ECO:0000313" key="4">
    <source>
        <dbReference type="Proteomes" id="UP001148932"/>
    </source>
</evidence>
<sequence>MDLQLAGKRALVTGSTAGIGFAIATELAREGVAVVLNGRTAERVAQAVQRLHALVPRADVLGHAADVATRIGCEHLAQASAGVDILVNNFGIFDPQPFQAIDDAQWQRFFEANVLSGVRLTRALLPAMQAAGWGRVVFINSESGVNPPTEMLHYGMTKAAQLSLSRGLAQSCAGTGVTVNAVLPGPTRTEGVADFFAKLAVEQGVGLAEAERRFFAQSRPTSLLQRFIEPPEVAALVAYVCSPRSSATHGAALRVEGGILSSMC</sequence>
<dbReference type="PANTHER" id="PTHR42879">
    <property type="entry name" value="3-OXOACYL-(ACYL-CARRIER-PROTEIN) REDUCTASE"/>
    <property type="match status" value="1"/>
</dbReference>
<gene>
    <name evidence="3" type="ORF">OIN59_17785</name>
</gene>
<evidence type="ECO:0000313" key="3">
    <source>
        <dbReference type="EMBL" id="MDD2179290.1"/>
    </source>
</evidence>
<dbReference type="Gene3D" id="3.40.50.720">
    <property type="entry name" value="NAD(P)-binding Rossmann-like Domain"/>
    <property type="match status" value="1"/>
</dbReference>
<dbReference type="PRINTS" id="PR00080">
    <property type="entry name" value="SDRFAMILY"/>
</dbReference>
<comment type="similarity">
    <text evidence="1 2">Belongs to the short-chain dehydrogenases/reductases (SDR) family.</text>
</comment>
<dbReference type="CDD" id="cd05233">
    <property type="entry name" value="SDR_c"/>
    <property type="match status" value="1"/>
</dbReference>
<dbReference type="Proteomes" id="UP001148932">
    <property type="component" value="Unassembled WGS sequence"/>
</dbReference>
<dbReference type="Pfam" id="PF00106">
    <property type="entry name" value="adh_short"/>
    <property type="match status" value="1"/>
</dbReference>
<dbReference type="InterPro" id="IPR050259">
    <property type="entry name" value="SDR"/>
</dbReference>
<organism evidence="3 4">
    <name type="scientific">Acidovorax benzenivorans</name>
    <dbReference type="NCBI Taxonomy" id="2987520"/>
    <lineage>
        <taxon>Bacteria</taxon>
        <taxon>Pseudomonadati</taxon>
        <taxon>Pseudomonadota</taxon>
        <taxon>Betaproteobacteria</taxon>
        <taxon>Burkholderiales</taxon>
        <taxon>Comamonadaceae</taxon>
        <taxon>Acidovorax</taxon>
    </lineage>
</organism>
<reference evidence="3" key="1">
    <citation type="submission" date="2022-10" db="EMBL/GenBank/DDBJ databases">
        <title>Description of microaerobic benzene degrading bacteria.</title>
        <authorList>
            <person name="Bedics A."/>
            <person name="Tancsics A."/>
            <person name="Banerjee S."/>
        </authorList>
    </citation>
    <scope>NUCLEOTIDE SEQUENCE</scope>
    <source>
        <strain evidence="3">D2M1</strain>
    </source>
</reference>